<dbReference type="InterPro" id="IPR039261">
    <property type="entry name" value="FNR_nucleotide-bd"/>
</dbReference>
<comment type="subcellular location">
    <subcellularLocation>
        <location evidence="1">Cell membrane</location>
        <topology evidence="1">Multi-pass membrane protein</topology>
    </subcellularLocation>
</comment>
<dbReference type="FunCoup" id="A0A067PLY0">
    <property type="interactions" value="198"/>
</dbReference>
<dbReference type="GO" id="GO:0015677">
    <property type="term" value="P:copper ion import"/>
    <property type="evidence" value="ECO:0007669"/>
    <property type="project" value="TreeGrafter"/>
</dbReference>
<feature type="transmembrane region" description="Helical" evidence="15">
    <location>
        <begin position="21"/>
        <end position="39"/>
    </location>
</feature>
<comment type="catalytic activity">
    <reaction evidence="13">
        <text>2 a Fe(II)-siderophore + NADP(+) + H(+) = 2 a Fe(III)-siderophore + NADPH</text>
        <dbReference type="Rhea" id="RHEA:28795"/>
        <dbReference type="Rhea" id="RHEA-COMP:11342"/>
        <dbReference type="Rhea" id="RHEA-COMP:11344"/>
        <dbReference type="ChEBI" id="CHEBI:15378"/>
        <dbReference type="ChEBI" id="CHEBI:29033"/>
        <dbReference type="ChEBI" id="CHEBI:29034"/>
        <dbReference type="ChEBI" id="CHEBI:57783"/>
        <dbReference type="ChEBI" id="CHEBI:58349"/>
        <dbReference type="EC" id="1.16.1.9"/>
    </reaction>
</comment>
<evidence type="ECO:0000313" key="17">
    <source>
        <dbReference type="EMBL" id="KDQ52027.1"/>
    </source>
</evidence>
<sequence length="600" mass="66075">MTAATDRTIRIARAQGYPKEIWYFIVCLIFLVGVFHYGSTDSESGQVTPSRRGTLSLRRIPLALVNIYRVAAFRCTLEVGSSYSLNFVEVFLTMTYIVVIFGWAMANTTDLEGKKFDITYYGNRAGTIAASQTVFIVTLGTKNNVISILTGVSYEKLNFLHRMTARVLVVLLWLHAGTKVYLDPDDLATVWLRVGLAGLIAFSVLCVISIRPVRANVYEFFFYSHLFLVLIFLLGAYYHTAQFHLDSYVWPSFLIWALDRFLRLVRVAFFKISSFFRRDRSEPLDAKVELLSPHLVRLRVPRPPLFHWSPGQTAYLILPGVSALPIEAHPFSIVSIDGSAYAPAADTADDKSAVAHWKELVFLINAREGFTKRLAKLAALKENATVTAFIDGPYGNSPDVDGSTIVLISGGTGISYTLPVLLDVIHKVKEGKSACRRAVLVWAIRDLSHLKWVSDVISKALSMAPPSLTVSINIHVTSSKEPLPTLPQAWDDDSVHNQSVGVITKQNSSESLEKGKLRSASPSLLDSPSTKVYEGRPNLKLILNEEIDAAEGPMSVSVCGSEGIARAVRAALRTNPFSGSTNVVKGAPSVTLHVEAFGYA</sequence>
<keyword evidence="18" id="KW-1185">Reference proteome</keyword>
<name>A0A067PLY0_9AGAM</name>
<dbReference type="PANTHER" id="PTHR32361">
    <property type="entry name" value="FERRIC/CUPRIC REDUCTASE TRANSMEMBRANE COMPONENT"/>
    <property type="match status" value="1"/>
</dbReference>
<dbReference type="HOGENOM" id="CLU_010365_6_1_1"/>
<accession>A0A067PLY0</accession>
<dbReference type="PROSITE" id="PS51384">
    <property type="entry name" value="FAD_FR"/>
    <property type="match status" value="1"/>
</dbReference>
<evidence type="ECO:0000256" key="10">
    <source>
        <dbReference type="ARBA" id="ARBA00023065"/>
    </source>
</evidence>
<keyword evidence="9" id="KW-0560">Oxidoreductase</keyword>
<evidence type="ECO:0000256" key="12">
    <source>
        <dbReference type="ARBA" id="ARBA00023180"/>
    </source>
</evidence>
<evidence type="ECO:0000256" key="2">
    <source>
        <dbReference type="ARBA" id="ARBA00006278"/>
    </source>
</evidence>
<comment type="similarity">
    <text evidence="2">Belongs to the ferric reductase (FRE) family.</text>
</comment>
<keyword evidence="4" id="KW-0813">Transport</keyword>
<dbReference type="InterPro" id="IPR013112">
    <property type="entry name" value="FAD-bd_8"/>
</dbReference>
<dbReference type="AlphaFoldDB" id="A0A067PLY0"/>
<dbReference type="Gene3D" id="3.40.50.80">
    <property type="entry name" value="Nucleotide-binding domain of ferredoxin-NADP reductase (FNR) module"/>
    <property type="match status" value="1"/>
</dbReference>
<dbReference type="CDD" id="cd06186">
    <property type="entry name" value="NOX_Duox_like_FAD_NADP"/>
    <property type="match status" value="1"/>
</dbReference>
<dbReference type="InterPro" id="IPR017927">
    <property type="entry name" value="FAD-bd_FR_type"/>
</dbReference>
<evidence type="ECO:0000256" key="11">
    <source>
        <dbReference type="ARBA" id="ARBA00023136"/>
    </source>
</evidence>
<dbReference type="Pfam" id="PF08030">
    <property type="entry name" value="NAD_binding_6"/>
    <property type="match status" value="1"/>
</dbReference>
<dbReference type="SUPFAM" id="SSF52343">
    <property type="entry name" value="Ferredoxin reductase-like, C-terminal NADP-linked domain"/>
    <property type="match status" value="1"/>
</dbReference>
<keyword evidence="5" id="KW-1003">Cell membrane</keyword>
<dbReference type="InterPro" id="IPR013130">
    <property type="entry name" value="Fe3_Rdtase_TM_dom"/>
</dbReference>
<dbReference type="SFLD" id="SFLDS00052">
    <property type="entry name" value="Ferric_Reductase_Domain"/>
    <property type="match status" value="1"/>
</dbReference>
<dbReference type="GO" id="GO:0005886">
    <property type="term" value="C:plasma membrane"/>
    <property type="evidence" value="ECO:0007669"/>
    <property type="project" value="UniProtKB-SubCell"/>
</dbReference>
<keyword evidence="8 15" id="KW-1133">Transmembrane helix</keyword>
<keyword evidence="10" id="KW-0406">Ion transport</keyword>
<keyword evidence="7" id="KW-0249">Electron transport</keyword>
<reference evidence="18" key="1">
    <citation type="journal article" date="2014" name="Proc. Natl. Acad. Sci. U.S.A.">
        <title>Extensive sampling of basidiomycete genomes demonstrates inadequacy of the white-rot/brown-rot paradigm for wood decay fungi.</title>
        <authorList>
            <person name="Riley R."/>
            <person name="Salamov A.A."/>
            <person name="Brown D.W."/>
            <person name="Nagy L.G."/>
            <person name="Floudas D."/>
            <person name="Held B.W."/>
            <person name="Levasseur A."/>
            <person name="Lombard V."/>
            <person name="Morin E."/>
            <person name="Otillar R."/>
            <person name="Lindquist E.A."/>
            <person name="Sun H."/>
            <person name="LaButti K.M."/>
            <person name="Schmutz J."/>
            <person name="Jabbour D."/>
            <person name="Luo H."/>
            <person name="Baker S.E."/>
            <person name="Pisabarro A.G."/>
            <person name="Walton J.D."/>
            <person name="Blanchette R.A."/>
            <person name="Henrissat B."/>
            <person name="Martin F."/>
            <person name="Cullen D."/>
            <person name="Hibbett D.S."/>
            <person name="Grigoriev I.V."/>
        </authorList>
    </citation>
    <scope>NUCLEOTIDE SEQUENCE [LARGE SCALE GENOMIC DNA]</scope>
    <source>
        <strain evidence="18">MUCL 33604</strain>
    </source>
</reference>
<evidence type="ECO:0000256" key="9">
    <source>
        <dbReference type="ARBA" id="ARBA00023002"/>
    </source>
</evidence>
<organism evidence="17 18">
    <name type="scientific">Jaapia argillacea MUCL 33604</name>
    <dbReference type="NCBI Taxonomy" id="933084"/>
    <lineage>
        <taxon>Eukaryota</taxon>
        <taxon>Fungi</taxon>
        <taxon>Dikarya</taxon>
        <taxon>Basidiomycota</taxon>
        <taxon>Agaricomycotina</taxon>
        <taxon>Agaricomycetes</taxon>
        <taxon>Agaricomycetidae</taxon>
        <taxon>Jaapiales</taxon>
        <taxon>Jaapiaceae</taxon>
        <taxon>Jaapia</taxon>
    </lineage>
</organism>
<dbReference type="InterPro" id="IPR051410">
    <property type="entry name" value="Ferric/Cupric_Reductase"/>
</dbReference>
<gene>
    <name evidence="17" type="ORF">JAAARDRAFT_184606</name>
</gene>
<evidence type="ECO:0000256" key="1">
    <source>
        <dbReference type="ARBA" id="ARBA00004651"/>
    </source>
</evidence>
<proteinExistence type="inferred from homology"/>
<dbReference type="GO" id="GO:0052851">
    <property type="term" value="F:ferric-chelate reductase (NADPH) activity"/>
    <property type="evidence" value="ECO:0007669"/>
    <property type="project" value="UniProtKB-EC"/>
</dbReference>
<evidence type="ECO:0000256" key="8">
    <source>
        <dbReference type="ARBA" id="ARBA00022989"/>
    </source>
</evidence>
<dbReference type="InterPro" id="IPR013121">
    <property type="entry name" value="Fe_red_NAD-bd_6"/>
</dbReference>
<dbReference type="EC" id="1.16.1.9" evidence="3"/>
<feature type="compositionally biased region" description="Polar residues" evidence="14">
    <location>
        <begin position="520"/>
        <end position="529"/>
    </location>
</feature>
<dbReference type="GO" id="GO:0006879">
    <property type="term" value="P:intracellular iron ion homeostasis"/>
    <property type="evidence" value="ECO:0007669"/>
    <property type="project" value="TreeGrafter"/>
</dbReference>
<dbReference type="InterPro" id="IPR017938">
    <property type="entry name" value="Riboflavin_synthase-like_b-brl"/>
</dbReference>
<dbReference type="SFLD" id="SFLDG01168">
    <property type="entry name" value="Ferric_reductase_subgroup_(FRE"/>
    <property type="match status" value="1"/>
</dbReference>
<dbReference type="Pfam" id="PF08022">
    <property type="entry name" value="FAD_binding_8"/>
    <property type="match status" value="1"/>
</dbReference>
<feature type="region of interest" description="Disordered" evidence="14">
    <location>
        <begin position="503"/>
        <end position="529"/>
    </location>
</feature>
<evidence type="ECO:0000256" key="14">
    <source>
        <dbReference type="SAM" id="MobiDB-lite"/>
    </source>
</evidence>
<dbReference type="InParanoid" id="A0A067PLY0"/>
<keyword evidence="12" id="KW-0325">Glycoprotein</keyword>
<dbReference type="Pfam" id="PF01794">
    <property type="entry name" value="Ferric_reduct"/>
    <property type="match status" value="1"/>
</dbReference>
<evidence type="ECO:0000256" key="15">
    <source>
        <dbReference type="SAM" id="Phobius"/>
    </source>
</evidence>
<dbReference type="PANTHER" id="PTHR32361:SF9">
    <property type="entry name" value="FERRIC REDUCTASE TRANSMEMBRANE COMPONENT 3-RELATED"/>
    <property type="match status" value="1"/>
</dbReference>
<evidence type="ECO:0000259" key="16">
    <source>
        <dbReference type="PROSITE" id="PS51384"/>
    </source>
</evidence>
<evidence type="ECO:0000256" key="7">
    <source>
        <dbReference type="ARBA" id="ARBA00022982"/>
    </source>
</evidence>
<dbReference type="GO" id="GO:0006826">
    <property type="term" value="P:iron ion transport"/>
    <property type="evidence" value="ECO:0007669"/>
    <property type="project" value="TreeGrafter"/>
</dbReference>
<dbReference type="Proteomes" id="UP000027265">
    <property type="component" value="Unassembled WGS sequence"/>
</dbReference>
<dbReference type="STRING" id="933084.A0A067PLY0"/>
<dbReference type="OrthoDB" id="4494341at2759"/>
<feature type="transmembrane region" description="Helical" evidence="15">
    <location>
        <begin position="188"/>
        <end position="208"/>
    </location>
</feature>
<keyword evidence="11 15" id="KW-0472">Membrane</keyword>
<protein>
    <recommendedName>
        <fullName evidence="3">ferric-chelate reductase (NADPH)</fullName>
        <ecNumber evidence="3">1.16.1.9</ecNumber>
    </recommendedName>
</protein>
<feature type="transmembrane region" description="Helical" evidence="15">
    <location>
        <begin position="220"/>
        <end position="238"/>
    </location>
</feature>
<keyword evidence="6 15" id="KW-0812">Transmembrane</keyword>
<evidence type="ECO:0000256" key="3">
    <source>
        <dbReference type="ARBA" id="ARBA00012668"/>
    </source>
</evidence>
<evidence type="ECO:0000256" key="5">
    <source>
        <dbReference type="ARBA" id="ARBA00022475"/>
    </source>
</evidence>
<feature type="transmembrane region" description="Helical" evidence="15">
    <location>
        <begin position="87"/>
        <end position="106"/>
    </location>
</feature>
<feature type="domain" description="FAD-binding FR-type" evidence="16">
    <location>
        <begin position="277"/>
        <end position="400"/>
    </location>
</feature>
<evidence type="ECO:0000256" key="4">
    <source>
        <dbReference type="ARBA" id="ARBA00022448"/>
    </source>
</evidence>
<dbReference type="EMBL" id="KL197743">
    <property type="protein sequence ID" value="KDQ52027.1"/>
    <property type="molecule type" value="Genomic_DNA"/>
</dbReference>
<evidence type="ECO:0000256" key="13">
    <source>
        <dbReference type="ARBA" id="ARBA00048483"/>
    </source>
</evidence>
<dbReference type="SUPFAM" id="SSF63380">
    <property type="entry name" value="Riboflavin synthase domain-like"/>
    <property type="match status" value="1"/>
</dbReference>
<evidence type="ECO:0000313" key="18">
    <source>
        <dbReference type="Proteomes" id="UP000027265"/>
    </source>
</evidence>
<evidence type="ECO:0000256" key="6">
    <source>
        <dbReference type="ARBA" id="ARBA00022692"/>
    </source>
</evidence>